<proteinExistence type="predicted"/>
<protein>
    <submittedName>
        <fullName evidence="1">Uncharacterized protein</fullName>
    </submittedName>
</protein>
<dbReference type="Proteomes" id="UP001172159">
    <property type="component" value="Unassembled WGS sequence"/>
</dbReference>
<sequence>MTLHTKDIERYIYSCSSFPFHVLYMVKSWLQVGDYHSPSTPPSCHPKPRLNGRLQHPPPHSYIHTYPLQERPSQRRSPLLLDFSFPLSHTLSAFSCIPT</sequence>
<comment type="caution">
    <text evidence="1">The sequence shown here is derived from an EMBL/GenBank/DDBJ whole genome shotgun (WGS) entry which is preliminary data.</text>
</comment>
<organism evidence="1 2">
    <name type="scientific">Apiosordaria backusii</name>
    <dbReference type="NCBI Taxonomy" id="314023"/>
    <lineage>
        <taxon>Eukaryota</taxon>
        <taxon>Fungi</taxon>
        <taxon>Dikarya</taxon>
        <taxon>Ascomycota</taxon>
        <taxon>Pezizomycotina</taxon>
        <taxon>Sordariomycetes</taxon>
        <taxon>Sordariomycetidae</taxon>
        <taxon>Sordariales</taxon>
        <taxon>Lasiosphaeriaceae</taxon>
        <taxon>Apiosordaria</taxon>
    </lineage>
</organism>
<keyword evidence="2" id="KW-1185">Reference proteome</keyword>
<evidence type="ECO:0000313" key="2">
    <source>
        <dbReference type="Proteomes" id="UP001172159"/>
    </source>
</evidence>
<dbReference type="AlphaFoldDB" id="A0AA40BEP3"/>
<dbReference type="EMBL" id="JAUKTV010000008">
    <property type="protein sequence ID" value="KAK0732886.1"/>
    <property type="molecule type" value="Genomic_DNA"/>
</dbReference>
<evidence type="ECO:0000313" key="1">
    <source>
        <dbReference type="EMBL" id="KAK0732886.1"/>
    </source>
</evidence>
<reference evidence="1" key="1">
    <citation type="submission" date="2023-06" db="EMBL/GenBank/DDBJ databases">
        <title>Genome-scale phylogeny and comparative genomics of the fungal order Sordariales.</title>
        <authorList>
            <consortium name="Lawrence Berkeley National Laboratory"/>
            <person name="Hensen N."/>
            <person name="Bonometti L."/>
            <person name="Westerberg I."/>
            <person name="Brannstrom I.O."/>
            <person name="Guillou S."/>
            <person name="Cros-Aarteil S."/>
            <person name="Calhoun S."/>
            <person name="Haridas S."/>
            <person name="Kuo A."/>
            <person name="Mondo S."/>
            <person name="Pangilinan J."/>
            <person name="Riley R."/>
            <person name="Labutti K."/>
            <person name="Andreopoulos B."/>
            <person name="Lipzen A."/>
            <person name="Chen C."/>
            <person name="Yanf M."/>
            <person name="Daum C."/>
            <person name="Ng V."/>
            <person name="Clum A."/>
            <person name="Steindorff A."/>
            <person name="Ohm R."/>
            <person name="Martin F."/>
            <person name="Silar P."/>
            <person name="Natvig D."/>
            <person name="Lalanne C."/>
            <person name="Gautier V."/>
            <person name="Ament-Velasquez S.L."/>
            <person name="Kruys A."/>
            <person name="Hutchinson M.I."/>
            <person name="Powell A.J."/>
            <person name="Barry K."/>
            <person name="Miller A.N."/>
            <person name="Grigoriev I.V."/>
            <person name="Debuchy R."/>
            <person name="Gladieux P."/>
            <person name="Thoren M.H."/>
            <person name="Johannesson H."/>
        </authorList>
    </citation>
    <scope>NUCLEOTIDE SEQUENCE</scope>
    <source>
        <strain evidence="1">CBS 540.89</strain>
    </source>
</reference>
<gene>
    <name evidence="1" type="ORF">B0T21DRAFT_369929</name>
</gene>
<accession>A0AA40BEP3</accession>
<name>A0AA40BEP3_9PEZI</name>